<protein>
    <recommendedName>
        <fullName evidence="2">threonine--tRNA ligase</fullName>
        <ecNumber evidence="2">6.1.1.3</ecNumber>
    </recommendedName>
    <alternativeName>
        <fullName evidence="8">Threonyl-tRNA synthetase</fullName>
    </alternativeName>
</protein>
<evidence type="ECO:0000256" key="9">
    <source>
        <dbReference type="ARBA" id="ARBA00049515"/>
    </source>
</evidence>
<dbReference type="AlphaFoldDB" id="A0A8J8P726"/>
<keyword evidence="7" id="KW-0030">Aminoacyl-tRNA synthetase</keyword>
<name>A0A8J8P726_HALGN</name>
<dbReference type="Proteomes" id="UP000785679">
    <property type="component" value="Unassembled WGS sequence"/>
</dbReference>
<comment type="catalytic activity">
    <reaction evidence="9">
        <text>tRNA(Thr) + L-threonine + ATP = L-threonyl-tRNA(Thr) + AMP + diphosphate + H(+)</text>
        <dbReference type="Rhea" id="RHEA:24624"/>
        <dbReference type="Rhea" id="RHEA-COMP:9670"/>
        <dbReference type="Rhea" id="RHEA-COMP:9704"/>
        <dbReference type="ChEBI" id="CHEBI:15378"/>
        <dbReference type="ChEBI" id="CHEBI:30616"/>
        <dbReference type="ChEBI" id="CHEBI:33019"/>
        <dbReference type="ChEBI" id="CHEBI:57926"/>
        <dbReference type="ChEBI" id="CHEBI:78442"/>
        <dbReference type="ChEBI" id="CHEBI:78534"/>
        <dbReference type="ChEBI" id="CHEBI:456215"/>
        <dbReference type="EC" id="6.1.1.3"/>
    </reaction>
</comment>
<dbReference type="FunFam" id="3.30.980.10:FF:000005">
    <property type="entry name" value="Threonyl-tRNA synthetase, mitochondrial"/>
    <property type="match status" value="1"/>
</dbReference>
<dbReference type="Gene3D" id="3.30.930.10">
    <property type="entry name" value="Bira Bifunctional Protein, Domain 2"/>
    <property type="match status" value="1"/>
</dbReference>
<keyword evidence="6" id="KW-0648">Protein biosynthesis</keyword>
<evidence type="ECO:0000256" key="1">
    <source>
        <dbReference type="ARBA" id="ARBA00008226"/>
    </source>
</evidence>
<evidence type="ECO:0000256" key="8">
    <source>
        <dbReference type="ARBA" id="ARBA00031900"/>
    </source>
</evidence>
<dbReference type="HAMAP" id="MF_00184">
    <property type="entry name" value="Thr_tRNA_synth"/>
    <property type="match status" value="1"/>
</dbReference>
<accession>A0A8J8P726</accession>
<evidence type="ECO:0000256" key="2">
    <source>
        <dbReference type="ARBA" id="ARBA00013163"/>
    </source>
</evidence>
<evidence type="ECO:0000259" key="10">
    <source>
        <dbReference type="PROSITE" id="PS50862"/>
    </source>
</evidence>
<dbReference type="EC" id="6.1.1.3" evidence="2"/>
<dbReference type="GO" id="GO:0005524">
    <property type="term" value="F:ATP binding"/>
    <property type="evidence" value="ECO:0007669"/>
    <property type="project" value="UniProtKB-KW"/>
</dbReference>
<reference evidence="11" key="1">
    <citation type="submission" date="2019-06" db="EMBL/GenBank/DDBJ databases">
        <authorList>
            <person name="Zheng W."/>
        </authorList>
    </citation>
    <scope>NUCLEOTIDE SEQUENCE</scope>
    <source>
        <strain evidence="11">QDHG01</strain>
    </source>
</reference>
<dbReference type="InterPro" id="IPR006195">
    <property type="entry name" value="aa-tRNA-synth_II"/>
</dbReference>
<dbReference type="SUPFAM" id="SSF55186">
    <property type="entry name" value="ThrRS/AlaRS common domain"/>
    <property type="match status" value="1"/>
</dbReference>
<evidence type="ECO:0000256" key="6">
    <source>
        <dbReference type="ARBA" id="ARBA00022917"/>
    </source>
</evidence>
<dbReference type="CDD" id="cd00771">
    <property type="entry name" value="ThrRS_core"/>
    <property type="match status" value="1"/>
</dbReference>
<evidence type="ECO:0000313" key="12">
    <source>
        <dbReference type="Proteomes" id="UP000785679"/>
    </source>
</evidence>
<evidence type="ECO:0000256" key="7">
    <source>
        <dbReference type="ARBA" id="ARBA00023146"/>
    </source>
</evidence>
<dbReference type="InterPro" id="IPR012947">
    <property type="entry name" value="tRNA_SAD"/>
</dbReference>
<sequence>MKNTFKDKRLKTLVQILSSTVKKEQKPVKVQATVNEIKYEAVVSTPFEVLQSLKKSNNEIRNIIFAQIRGEISDNLIDPDTLDTHNHHDNKELDQEWRTVSKPHFWHSSAHILGAAVEQVFEDALLTVGPAIKEGFFYDFFSPRDKHVHEGDYEVLNKAIQKIIKDRHRFERHLISKEQALDLFQYNRFKTELIEKKVPKGGKTSIYVLNDFVDLCTGPHVPNTGYVKAFDILKHSSAYWLGDAKNDQLQRIYGISFAEKEQLQEFQRLREEALKRDHRVVGQAQNLFFFNKLAPGSAFFLAHGTKIYNRLVDLMRNEYLKRGYQEVITPNMFHIDLWKISGHYRNYKDNLFMLKTHEHQHDHLLEGENVAHSETYGLKPMNCPGHCLMFKNHTHSYKELPIRFADFGVLHRNEISGALTGLTRVRRFQQDDAHIFCRRDQIEQEVLQCLKFLDHIYGLFGFKWDIFFSTRPDSSMGTDDQWEQAESQLQRALDAYGKPWKLNKGDGAFYGPKIDIIVYDALGRAQQCGTVQLDFQLPIRFNLQYTTSNKDDNSAPIDESQLSSETYLPDEFSPHKFEWKEHPLKAGHERPVIIHRAILGSVERFIAILTEHLAGKWPLWLSPRQVIVCPISQKYLEYGQKVYEELKAEGFEVEIDDSDSSISKKIRNAQLNQFNYILVLGEKEESSEMLAVRKREDQEKTQVVKLKSFIEELKSQYPPGVPLQQRVYNMKQ</sequence>
<dbReference type="Pfam" id="PF00587">
    <property type="entry name" value="tRNA-synt_2b"/>
    <property type="match status" value="1"/>
</dbReference>
<dbReference type="SMART" id="SM00863">
    <property type="entry name" value="tRNA_SAD"/>
    <property type="match status" value="1"/>
</dbReference>
<keyword evidence="12" id="KW-1185">Reference proteome</keyword>
<dbReference type="PANTHER" id="PTHR11451:SF46">
    <property type="entry name" value="THREONINE--TRNA LIGASE"/>
    <property type="match status" value="1"/>
</dbReference>
<dbReference type="InterPro" id="IPR004154">
    <property type="entry name" value="Anticodon-bd"/>
</dbReference>
<dbReference type="PANTHER" id="PTHR11451">
    <property type="entry name" value="THREONINE-TRNA LIGASE"/>
    <property type="match status" value="1"/>
</dbReference>
<dbReference type="Gene3D" id="3.30.980.10">
    <property type="entry name" value="Threonyl-trna Synthetase, Chain A, domain 2"/>
    <property type="match status" value="1"/>
</dbReference>
<dbReference type="InterPro" id="IPR045864">
    <property type="entry name" value="aa-tRNA-synth_II/BPL/LPL"/>
</dbReference>
<comment type="similarity">
    <text evidence="1">Belongs to the class-II aminoacyl-tRNA synthetase family.</text>
</comment>
<dbReference type="InterPro" id="IPR002314">
    <property type="entry name" value="aa-tRNA-synt_IIb"/>
</dbReference>
<dbReference type="GO" id="GO:0005739">
    <property type="term" value="C:mitochondrion"/>
    <property type="evidence" value="ECO:0007669"/>
    <property type="project" value="TreeGrafter"/>
</dbReference>
<dbReference type="CDD" id="cd00860">
    <property type="entry name" value="ThrRS_anticodon"/>
    <property type="match status" value="1"/>
</dbReference>
<dbReference type="InterPro" id="IPR036621">
    <property type="entry name" value="Anticodon-bd_dom_sf"/>
</dbReference>
<dbReference type="EMBL" id="RRYP01000613">
    <property type="protein sequence ID" value="TNV87134.1"/>
    <property type="molecule type" value="Genomic_DNA"/>
</dbReference>
<evidence type="ECO:0000256" key="3">
    <source>
        <dbReference type="ARBA" id="ARBA00022598"/>
    </source>
</evidence>
<dbReference type="Pfam" id="PF07973">
    <property type="entry name" value="tRNA_SAD"/>
    <property type="match status" value="1"/>
</dbReference>
<dbReference type="InterPro" id="IPR002320">
    <property type="entry name" value="Thr-tRNA-ligase_IIa"/>
</dbReference>
<dbReference type="InterPro" id="IPR047246">
    <property type="entry name" value="ThrRS_anticodon"/>
</dbReference>
<dbReference type="Gene3D" id="3.40.50.800">
    <property type="entry name" value="Anticodon-binding domain"/>
    <property type="match status" value="1"/>
</dbReference>
<dbReference type="InterPro" id="IPR018163">
    <property type="entry name" value="Thr/Ala-tRNA-synth_IIc_edit"/>
</dbReference>
<proteinExistence type="inferred from homology"/>
<dbReference type="NCBIfam" id="TIGR00418">
    <property type="entry name" value="thrS"/>
    <property type="match status" value="1"/>
</dbReference>
<keyword evidence="4" id="KW-0547">Nucleotide-binding</keyword>
<dbReference type="InterPro" id="IPR033728">
    <property type="entry name" value="ThrRS_core"/>
</dbReference>
<comment type="caution">
    <text evidence="11">The sequence shown here is derived from an EMBL/GenBank/DDBJ whole genome shotgun (WGS) entry which is preliminary data.</text>
</comment>
<dbReference type="PRINTS" id="PR01047">
    <property type="entry name" value="TRNASYNTHTHR"/>
</dbReference>
<evidence type="ECO:0000256" key="4">
    <source>
        <dbReference type="ARBA" id="ARBA00022741"/>
    </source>
</evidence>
<dbReference type="Pfam" id="PF03129">
    <property type="entry name" value="HGTP_anticodon"/>
    <property type="match status" value="1"/>
</dbReference>
<evidence type="ECO:0000313" key="11">
    <source>
        <dbReference type="EMBL" id="TNV87134.1"/>
    </source>
</evidence>
<dbReference type="PROSITE" id="PS50862">
    <property type="entry name" value="AA_TRNA_LIGASE_II"/>
    <property type="match status" value="1"/>
</dbReference>
<dbReference type="SUPFAM" id="SSF55681">
    <property type="entry name" value="Class II aaRS and biotin synthetases"/>
    <property type="match status" value="1"/>
</dbReference>
<dbReference type="GO" id="GO:0006435">
    <property type="term" value="P:threonyl-tRNA aminoacylation"/>
    <property type="evidence" value="ECO:0007669"/>
    <property type="project" value="InterPro"/>
</dbReference>
<gene>
    <name evidence="11" type="ORF">FGO68_gene434</name>
</gene>
<organism evidence="11 12">
    <name type="scientific">Halteria grandinella</name>
    <dbReference type="NCBI Taxonomy" id="5974"/>
    <lineage>
        <taxon>Eukaryota</taxon>
        <taxon>Sar</taxon>
        <taxon>Alveolata</taxon>
        <taxon>Ciliophora</taxon>
        <taxon>Intramacronucleata</taxon>
        <taxon>Spirotrichea</taxon>
        <taxon>Stichotrichia</taxon>
        <taxon>Sporadotrichida</taxon>
        <taxon>Halteriidae</taxon>
        <taxon>Halteria</taxon>
    </lineage>
</organism>
<evidence type="ECO:0000256" key="5">
    <source>
        <dbReference type="ARBA" id="ARBA00022840"/>
    </source>
</evidence>
<dbReference type="GO" id="GO:0004829">
    <property type="term" value="F:threonine-tRNA ligase activity"/>
    <property type="evidence" value="ECO:0007669"/>
    <property type="project" value="UniProtKB-EC"/>
</dbReference>
<feature type="domain" description="Aminoacyl-transfer RNA synthetases class-II family profile" evidence="10">
    <location>
        <begin position="304"/>
        <end position="618"/>
    </location>
</feature>
<dbReference type="OrthoDB" id="5423599at2759"/>
<keyword evidence="3" id="KW-0436">Ligase</keyword>
<keyword evidence="5" id="KW-0067">ATP-binding</keyword>
<dbReference type="SUPFAM" id="SSF52954">
    <property type="entry name" value="Class II aaRS ABD-related"/>
    <property type="match status" value="1"/>
</dbReference>